<protein>
    <submittedName>
        <fullName evidence="1">Phenol hydroxylase subunit</fullName>
    </submittedName>
</protein>
<proteinExistence type="predicted"/>
<dbReference type="Proteomes" id="UP000005615">
    <property type="component" value="Unassembled WGS sequence"/>
</dbReference>
<dbReference type="Pfam" id="PF06099">
    <property type="entry name" value="Phenol_hyd_sub"/>
    <property type="match status" value="1"/>
</dbReference>
<dbReference type="AlphaFoldDB" id="F3L0J6"/>
<dbReference type="InterPro" id="IPR010353">
    <property type="entry name" value="DmpK"/>
</dbReference>
<organism evidence="1 2">
    <name type="scientific">Aequoribacter fuscus</name>
    <dbReference type="NCBI Taxonomy" id="2518989"/>
    <lineage>
        <taxon>Bacteria</taxon>
        <taxon>Pseudomonadati</taxon>
        <taxon>Pseudomonadota</taxon>
        <taxon>Gammaproteobacteria</taxon>
        <taxon>Cellvibrionales</taxon>
        <taxon>Halieaceae</taxon>
        <taxon>Aequoribacter</taxon>
    </lineage>
</organism>
<evidence type="ECO:0000313" key="2">
    <source>
        <dbReference type="Proteomes" id="UP000005615"/>
    </source>
</evidence>
<dbReference type="STRING" id="2518989.IMCC3088_932"/>
<keyword evidence="2" id="KW-1185">Reference proteome</keyword>
<evidence type="ECO:0000313" key="1">
    <source>
        <dbReference type="EMBL" id="EGG30149.1"/>
    </source>
</evidence>
<name>F3L0J6_9GAMM</name>
<reference evidence="1 2" key="1">
    <citation type="journal article" date="2011" name="J. Bacteriol.">
        <title>Genome sequence of strain IMCC3088, a proteorhodopsin-containing marine bacterium belonging to the OM60/NOR5 clade.</title>
        <authorList>
            <person name="Jang Y."/>
            <person name="Oh H.M."/>
            <person name="Kang I."/>
            <person name="Lee K."/>
            <person name="Yang S.J."/>
            <person name="Cho J.C."/>
        </authorList>
    </citation>
    <scope>NUCLEOTIDE SEQUENCE [LARGE SCALE GENOMIC DNA]</scope>
    <source>
        <strain evidence="1 2">IMCC3088</strain>
    </source>
</reference>
<sequence>MKSKEHELMSTSKGFEVIQGAKAADGRSVADTLPRFVRVREITENNLVEFDFAIGEPDLFVELVLPKAAFDEFCIKQNVQMMTEEQCRMVDQEMEKWRIGEEAFAKRNQTES</sequence>
<comment type="caution">
    <text evidence="1">The sequence shown here is derived from an EMBL/GenBank/DDBJ whole genome shotgun (WGS) entry which is preliminary data.</text>
</comment>
<dbReference type="EMBL" id="AEIG01000022">
    <property type="protein sequence ID" value="EGG30149.1"/>
    <property type="molecule type" value="Genomic_DNA"/>
</dbReference>
<dbReference type="eggNOG" id="ENOG50333VN">
    <property type="taxonomic scope" value="Bacteria"/>
</dbReference>
<accession>F3L0J6</accession>
<gene>
    <name evidence="1" type="ORF">IMCC3088_932</name>
</gene>